<dbReference type="PROSITE" id="PS51470">
    <property type="entry name" value="FG_GAP"/>
    <property type="match status" value="4"/>
</dbReference>
<dbReference type="Gene3D" id="2.160.20.10">
    <property type="entry name" value="Single-stranded right-handed beta-helix, Pectin lyase-like"/>
    <property type="match status" value="1"/>
</dbReference>
<protein>
    <submittedName>
        <fullName evidence="5">CHAT domain-containing protein</fullName>
    </submittedName>
</protein>
<dbReference type="SMART" id="SM00912">
    <property type="entry name" value="Haemagg_act"/>
    <property type="match status" value="1"/>
</dbReference>
<dbReference type="InterPro" id="IPR012334">
    <property type="entry name" value="Pectin_lyas_fold"/>
</dbReference>
<dbReference type="InterPro" id="IPR013519">
    <property type="entry name" value="Int_alpha_beta-p"/>
</dbReference>
<dbReference type="SMART" id="SM00191">
    <property type="entry name" value="Int_alpha"/>
    <property type="match status" value="6"/>
</dbReference>
<keyword evidence="1" id="KW-0732">Signal</keyword>
<dbReference type="InterPro" id="IPR028994">
    <property type="entry name" value="Integrin_alpha_N"/>
</dbReference>
<dbReference type="Pfam" id="PF12770">
    <property type="entry name" value="CHAT"/>
    <property type="match status" value="1"/>
</dbReference>
<dbReference type="PANTHER" id="PTHR36220:SF1">
    <property type="entry name" value="GAMMA TUBULIN COMPLEX COMPONENT C-TERMINAL DOMAIN-CONTAINING PROTEIN"/>
    <property type="match status" value="1"/>
</dbReference>
<accession>A0ABT3L526</accession>
<feature type="domain" description="Filamentous haemagglutinin FhaB/tRNA nuclease CdiA-like TPS" evidence="4">
    <location>
        <begin position="33"/>
        <end position="147"/>
    </location>
</feature>
<evidence type="ECO:0000256" key="3">
    <source>
        <dbReference type="ARBA" id="ARBA00023180"/>
    </source>
</evidence>
<dbReference type="Pfam" id="PF14312">
    <property type="entry name" value="FG-GAP_2"/>
    <property type="match status" value="1"/>
</dbReference>
<sequence>MASYSVPLFCFLFILPLITAYLSLNPAQGQITPANDSTGTIITPNGQQINITGGTLSGDGTNLFHSFEQFGLHSNQIANFLSNPQIQNILGRVTGNNPSLINGLIQVSGGNSNLYLMNPAGIIFGQNAQLNVPGDFFATTATAIGFNGHWFNASGNNDYSQLLGNPSEFAFDLSQAAPIVNTGHLAVTAGQNLTLIGGTIVNIGTLEAPAGNITVSAVPGSSLVRIEQTGHLLNLEIEPPRDTNGQILPFTAQDLPALLTGTAAETGLIVDAQGIIQEQTTGIVIPDDAQTAIVSGSLDVSNSSPTLQDGKGGAITIVGNQVGLLDASLDASGVNGGGTVRIGGDYQGGGAIPNASQTLITENSSIDASATATGDGGQVIVWSDELTRFSGEIKARGGEWGGDGGFVEVSGKELLLFLGDVDAGATLGNSGTLLLDPKNITISDATAPLVTLFNPNPVNGGYFGWSVAALGSDLLVGAPRNTSGGINKAGQAYLFNSSGELLQTFDNPNPVDGGDFGSVAVAGSEILFGASYNTSGGINKAGQAYLFNSSGQLLQTFDNPNPVDGGDFGDSVEVVGNDLLIGAPYNTYGGINRVGQAYLFNSSGELLQTLNNPNPVGDGIFGDSVTAVGNDLLIGASGNTSGGFNKAGQAYLFNSSGQLLQTFDNPNPFKGGYFGFSGAAVGSDLLIGAPWNTSGGIDKAGQVYLFNSSGQLLQTFDNPNPIGDGIFGYSVAAVGSDILIGAPYNTYGGINRAGQAYLFNSSGQLLQTFNNPNPSLDTRFGTSVAVVRDDLLIGVPRNTFGGVDYVGQAYVFQPTFGNFSDNLFNNIPSDSITLQTNTITQITNTGTHVILQANNDITINSAIVTNNPTGNGGNLTLQAGRSILINADITTDNGTLNLITNETTANGAISAFRDPGNAVITMTSGVTLNTGTGNLNILLNTGEGLTHNNSGEITLSNLTSSGTIQVENNGPDHGGIVINNTINATNGGQVNLIADGDITTRNILTANGTGTGGEIFLHSRQGAITTQALNTNGGAGDGGAVTLIAAEGITATNISTLSLQRQGGNVNLTTPGLIRITDSFTVAGLEASIATVGNTAGGTITIRHGGQGVIPFVVGDASVNGTASTLITGLAPHESIQPWQEYLHTYSQGAMQIISVDPPKVPLQTATGVAISIPDIPNLKDILVQITANQVGAIAKPRLDGSQILQFPDDPKPLIIEPFDIPILSQVSESSVLSVASNSMTSSLEDLRSDLQKTFTQDNLPLIVTQIENLFTAEYTQKFGEIPDTESSEISASQNEDEAVENIRLTLKNIREQTGTNPVMIYVMSFPEQLELVMVTPEENLIHKTLPEASAENLQKTIQTFSRIVSSRRKTLGYLPSAQKLYSWLIEPLESELEALNIDTLVLSLDRGLRTIPFAALHDGEQFIIEKYSLGQVPSISLTNTRYQSLKGSEVLAMGMSEFKNQSPLPAVSVEVQTIANTIWQGDGFLNESVTFEHLKELSHKQVYDIVHLATHATFEPGDSSNSYIQLWDRLLQINDLRQLGWYKSPQVELLVLSACQTAVGDANVELGFAGLSIQAGVKSSLASLWSVSDVGTLALMNGFYQHLGEQDVTTKAEALRRAQLAMVRGDARLDGGQLVMNGQRFDLPPELAQLDNLDLRHPYYWSGFMMVGSPW</sequence>
<organism evidence="5 6">
    <name type="scientific">Spirulina subsalsa FACHB-351</name>
    <dbReference type="NCBI Taxonomy" id="234711"/>
    <lineage>
        <taxon>Bacteria</taxon>
        <taxon>Bacillati</taxon>
        <taxon>Cyanobacteriota</taxon>
        <taxon>Cyanophyceae</taxon>
        <taxon>Spirulinales</taxon>
        <taxon>Spirulinaceae</taxon>
        <taxon>Spirulina</taxon>
    </lineage>
</organism>
<comment type="caution">
    <text evidence="5">The sequence shown here is derived from an EMBL/GenBank/DDBJ whole genome shotgun (WGS) entry which is preliminary data.</text>
</comment>
<keyword evidence="3" id="KW-0325">Glycoprotein</keyword>
<dbReference type="SUPFAM" id="SSF51126">
    <property type="entry name" value="Pectin lyase-like"/>
    <property type="match status" value="1"/>
</dbReference>
<dbReference type="PANTHER" id="PTHR36220">
    <property type="entry name" value="UNNAMED PRODUCT"/>
    <property type="match status" value="1"/>
</dbReference>
<dbReference type="SUPFAM" id="SSF69318">
    <property type="entry name" value="Integrin alpha N-terminal domain"/>
    <property type="match status" value="1"/>
</dbReference>
<dbReference type="InterPro" id="IPR011050">
    <property type="entry name" value="Pectin_lyase_fold/virulence"/>
</dbReference>
<dbReference type="InterPro" id="IPR013517">
    <property type="entry name" value="FG-GAP"/>
</dbReference>
<dbReference type="Gene3D" id="2.130.10.130">
    <property type="entry name" value="Integrin alpha, N-terminal"/>
    <property type="match status" value="2"/>
</dbReference>
<evidence type="ECO:0000256" key="2">
    <source>
        <dbReference type="ARBA" id="ARBA00022737"/>
    </source>
</evidence>
<name>A0ABT3L526_9CYAN</name>
<dbReference type="InterPro" id="IPR008638">
    <property type="entry name" value="FhaB/CdiA-like_TPS"/>
</dbReference>
<gene>
    <name evidence="5" type="ORF">K4A83_10065</name>
</gene>
<reference evidence="5 6" key="1">
    <citation type="submission" date="2021-08" db="EMBL/GenBank/DDBJ databases">
        <title>Draft genome sequence of Spirulina subsalsa with high tolerance to salinity and hype-accumulation of phycocyanin.</title>
        <authorList>
            <person name="Pei H."/>
            <person name="Jiang L."/>
        </authorList>
    </citation>
    <scope>NUCLEOTIDE SEQUENCE [LARGE SCALE GENOMIC DNA]</scope>
    <source>
        <strain evidence="5 6">FACHB-351</strain>
    </source>
</reference>
<proteinExistence type="predicted"/>
<evidence type="ECO:0000313" key="6">
    <source>
        <dbReference type="Proteomes" id="UP001526426"/>
    </source>
</evidence>
<evidence type="ECO:0000313" key="5">
    <source>
        <dbReference type="EMBL" id="MCW6036605.1"/>
    </source>
</evidence>
<dbReference type="RefSeq" id="WP_265264381.1">
    <property type="nucleotide sequence ID" value="NZ_JAIHOM010000041.1"/>
</dbReference>
<evidence type="ECO:0000259" key="4">
    <source>
        <dbReference type="SMART" id="SM00912"/>
    </source>
</evidence>
<keyword evidence="6" id="KW-1185">Reference proteome</keyword>
<dbReference type="InterPro" id="IPR024983">
    <property type="entry name" value="CHAT_dom"/>
</dbReference>
<dbReference type="EMBL" id="JAIHOM010000041">
    <property type="protein sequence ID" value="MCW6036605.1"/>
    <property type="molecule type" value="Genomic_DNA"/>
</dbReference>
<dbReference type="Pfam" id="PF05860">
    <property type="entry name" value="TPS"/>
    <property type="match status" value="1"/>
</dbReference>
<dbReference type="NCBIfam" id="TIGR01901">
    <property type="entry name" value="adhes_NPXG"/>
    <property type="match status" value="1"/>
</dbReference>
<dbReference type="Proteomes" id="UP001526426">
    <property type="component" value="Unassembled WGS sequence"/>
</dbReference>
<keyword evidence="2" id="KW-0677">Repeat</keyword>
<evidence type="ECO:0000256" key="1">
    <source>
        <dbReference type="ARBA" id="ARBA00022729"/>
    </source>
</evidence>